<comment type="catalytic activity">
    <reaction evidence="1">
        <text>ATP + protein L-histidine = ADP + protein N-phospho-L-histidine.</text>
        <dbReference type="EC" id="2.7.13.3"/>
    </reaction>
</comment>
<protein>
    <recommendedName>
        <fullName evidence="3">histidine kinase</fullName>
        <ecNumber evidence="3">2.7.13.3</ecNumber>
    </recommendedName>
</protein>
<dbReference type="Gene3D" id="3.30.565.10">
    <property type="entry name" value="Histidine kinase-like ATPase, C-terminal domain"/>
    <property type="match status" value="1"/>
</dbReference>
<evidence type="ECO:0000256" key="1">
    <source>
        <dbReference type="ARBA" id="ARBA00000085"/>
    </source>
</evidence>
<evidence type="ECO:0000256" key="8">
    <source>
        <dbReference type="ARBA" id="ARBA00022777"/>
    </source>
</evidence>
<keyword evidence="7" id="KW-0547">Nucleotide-binding</keyword>
<dbReference type="CDD" id="cd00075">
    <property type="entry name" value="HATPase"/>
    <property type="match status" value="1"/>
</dbReference>
<keyword evidence="12 13" id="KW-0472">Membrane</keyword>
<accession>A0A1N6K2Q6</accession>
<dbReference type="InterPro" id="IPR003594">
    <property type="entry name" value="HATPase_dom"/>
</dbReference>
<dbReference type="RefSeq" id="WP_074267774.1">
    <property type="nucleotide sequence ID" value="NZ_FSRM01000002.1"/>
</dbReference>
<dbReference type="SUPFAM" id="SSF55874">
    <property type="entry name" value="ATPase domain of HSP90 chaperone/DNA topoisomerase II/histidine kinase"/>
    <property type="match status" value="1"/>
</dbReference>
<name>A0A1N6K2Q6_9BURK</name>
<dbReference type="InterPro" id="IPR003661">
    <property type="entry name" value="HisK_dim/P_dom"/>
</dbReference>
<dbReference type="GO" id="GO:0005886">
    <property type="term" value="C:plasma membrane"/>
    <property type="evidence" value="ECO:0007669"/>
    <property type="project" value="TreeGrafter"/>
</dbReference>
<dbReference type="AlphaFoldDB" id="A0A1N6K2Q6"/>
<evidence type="ECO:0000256" key="11">
    <source>
        <dbReference type="ARBA" id="ARBA00023012"/>
    </source>
</evidence>
<dbReference type="GO" id="GO:0005524">
    <property type="term" value="F:ATP binding"/>
    <property type="evidence" value="ECO:0007669"/>
    <property type="project" value="UniProtKB-KW"/>
</dbReference>
<keyword evidence="9" id="KW-0067">ATP-binding</keyword>
<evidence type="ECO:0000259" key="14">
    <source>
        <dbReference type="PROSITE" id="PS50109"/>
    </source>
</evidence>
<dbReference type="EMBL" id="FSRM01000002">
    <property type="protein sequence ID" value="SIO50839.1"/>
    <property type="molecule type" value="Genomic_DNA"/>
</dbReference>
<dbReference type="CDD" id="cd00082">
    <property type="entry name" value="HisKA"/>
    <property type="match status" value="1"/>
</dbReference>
<reference evidence="15 16" key="1">
    <citation type="submission" date="2016-11" db="EMBL/GenBank/DDBJ databases">
        <authorList>
            <person name="Jaros S."/>
            <person name="Januszkiewicz K."/>
            <person name="Wedrychowicz H."/>
        </authorList>
    </citation>
    <scope>NUCLEOTIDE SEQUENCE [LARGE SCALE GENOMIC DNA]</scope>
    <source>
        <strain evidence="15 16">GAS86</strain>
    </source>
</reference>
<dbReference type="SMART" id="SM00387">
    <property type="entry name" value="HATPase_c"/>
    <property type="match status" value="1"/>
</dbReference>
<dbReference type="GO" id="GO:0000155">
    <property type="term" value="F:phosphorelay sensor kinase activity"/>
    <property type="evidence" value="ECO:0007669"/>
    <property type="project" value="InterPro"/>
</dbReference>
<dbReference type="InterPro" id="IPR050428">
    <property type="entry name" value="TCS_sensor_his_kinase"/>
</dbReference>
<keyword evidence="6 13" id="KW-0812">Transmembrane</keyword>
<evidence type="ECO:0000256" key="6">
    <source>
        <dbReference type="ARBA" id="ARBA00022692"/>
    </source>
</evidence>
<dbReference type="InterPro" id="IPR004358">
    <property type="entry name" value="Sig_transdc_His_kin-like_C"/>
</dbReference>
<dbReference type="OrthoDB" id="8554694at2"/>
<keyword evidence="5" id="KW-0808">Transferase</keyword>
<feature type="domain" description="Histidine kinase" evidence="14">
    <location>
        <begin position="251"/>
        <end position="463"/>
    </location>
</feature>
<evidence type="ECO:0000313" key="15">
    <source>
        <dbReference type="EMBL" id="SIO50839.1"/>
    </source>
</evidence>
<dbReference type="InterPro" id="IPR036890">
    <property type="entry name" value="HATPase_C_sf"/>
</dbReference>
<dbReference type="InterPro" id="IPR005467">
    <property type="entry name" value="His_kinase_dom"/>
</dbReference>
<evidence type="ECO:0000256" key="2">
    <source>
        <dbReference type="ARBA" id="ARBA00004141"/>
    </source>
</evidence>
<organism evidence="15 16">
    <name type="scientific">Paraburkholderia phenazinium</name>
    <dbReference type="NCBI Taxonomy" id="60549"/>
    <lineage>
        <taxon>Bacteria</taxon>
        <taxon>Pseudomonadati</taxon>
        <taxon>Pseudomonadota</taxon>
        <taxon>Betaproteobacteria</taxon>
        <taxon>Burkholderiales</taxon>
        <taxon>Burkholderiaceae</taxon>
        <taxon>Paraburkholderia</taxon>
    </lineage>
</organism>
<dbReference type="Proteomes" id="UP000184693">
    <property type="component" value="Unassembled WGS sequence"/>
</dbReference>
<dbReference type="PANTHER" id="PTHR45436:SF14">
    <property type="entry name" value="SENSOR PROTEIN QSEC"/>
    <property type="match status" value="1"/>
</dbReference>
<gene>
    <name evidence="15" type="ORF">SAMN05444168_5857</name>
</gene>
<proteinExistence type="predicted"/>
<keyword evidence="4" id="KW-0597">Phosphoprotein</keyword>
<dbReference type="PRINTS" id="PR00344">
    <property type="entry name" value="BCTRLSENSOR"/>
</dbReference>
<evidence type="ECO:0000256" key="3">
    <source>
        <dbReference type="ARBA" id="ARBA00012438"/>
    </source>
</evidence>
<dbReference type="Pfam" id="PF00512">
    <property type="entry name" value="HisKA"/>
    <property type="match status" value="1"/>
</dbReference>
<evidence type="ECO:0000256" key="12">
    <source>
        <dbReference type="ARBA" id="ARBA00023136"/>
    </source>
</evidence>
<evidence type="ECO:0000256" key="13">
    <source>
        <dbReference type="SAM" id="Phobius"/>
    </source>
</evidence>
<dbReference type="InterPro" id="IPR036097">
    <property type="entry name" value="HisK_dim/P_sf"/>
</dbReference>
<dbReference type="PANTHER" id="PTHR45436">
    <property type="entry name" value="SENSOR HISTIDINE KINASE YKOH"/>
    <property type="match status" value="1"/>
</dbReference>
<dbReference type="EC" id="2.7.13.3" evidence="3"/>
<keyword evidence="8 15" id="KW-0418">Kinase</keyword>
<dbReference type="PROSITE" id="PS50109">
    <property type="entry name" value="HIS_KIN"/>
    <property type="match status" value="1"/>
</dbReference>
<evidence type="ECO:0000256" key="10">
    <source>
        <dbReference type="ARBA" id="ARBA00022989"/>
    </source>
</evidence>
<evidence type="ECO:0000313" key="16">
    <source>
        <dbReference type="Proteomes" id="UP000184693"/>
    </source>
</evidence>
<feature type="transmembrane region" description="Helical" evidence="13">
    <location>
        <begin position="175"/>
        <end position="197"/>
    </location>
</feature>
<keyword evidence="11" id="KW-0902">Two-component regulatory system</keyword>
<keyword evidence="10 13" id="KW-1133">Transmembrane helix</keyword>
<comment type="subcellular location">
    <subcellularLocation>
        <location evidence="2">Membrane</location>
        <topology evidence="2">Multi-pass membrane protein</topology>
    </subcellularLocation>
</comment>
<evidence type="ECO:0000256" key="7">
    <source>
        <dbReference type="ARBA" id="ARBA00022741"/>
    </source>
</evidence>
<sequence>MMPGSIRGRLALLVLASIILVWAIALGWSYREATREVGEWDDARLVQLAQFIVLLDQNDLSVLSRTRIDARTEYGRGPGHTNGNDGDKSPREALFQVRDAQGRVLASSAQLESLDAFEVPADATASARRVTLGGQPWHTYVLHDGVSGRTVRVLESTNQRSDLTTGVALRIAKPIALALPVLALLVWISIGHSLAPLEALSKAIRTRDASKLEPIRIGPTPVEVRPLVDAINQLLSRLGLSINRERAFTADAAHELKTPLAAIKVQAQVALAAQDAAQQQLAMQRVVQGVDRSAHLAEQLLLLARLDEHRKVPAQPVALAALVKDAIATNEPDARRKGMTVALVGDTNYMVMAEPVLMDIVLDNLIDNAIKYCDEGGRVEVSIRRDADAVVLTVGDNGPGVDTEDITRLTDRFFRVTGNGANGSGLGLSIVARIAEYFGARLDFDTGIGGQGLAVHVSFPGADANRNLNEPR</sequence>
<dbReference type="Gene3D" id="1.10.287.130">
    <property type="match status" value="1"/>
</dbReference>
<evidence type="ECO:0000256" key="5">
    <source>
        <dbReference type="ARBA" id="ARBA00022679"/>
    </source>
</evidence>
<evidence type="ECO:0000256" key="4">
    <source>
        <dbReference type="ARBA" id="ARBA00022553"/>
    </source>
</evidence>
<dbReference type="Pfam" id="PF02518">
    <property type="entry name" value="HATPase_c"/>
    <property type="match status" value="1"/>
</dbReference>
<dbReference type="SMART" id="SM00388">
    <property type="entry name" value="HisKA"/>
    <property type="match status" value="1"/>
</dbReference>
<evidence type="ECO:0000256" key="9">
    <source>
        <dbReference type="ARBA" id="ARBA00022840"/>
    </source>
</evidence>
<dbReference type="SUPFAM" id="SSF47384">
    <property type="entry name" value="Homodimeric domain of signal transducing histidine kinase"/>
    <property type="match status" value="1"/>
</dbReference>